<dbReference type="CDD" id="cd01990">
    <property type="entry name" value="LarE-like"/>
    <property type="match status" value="1"/>
</dbReference>
<dbReference type="EMBL" id="JARXVH010000020">
    <property type="protein sequence ID" value="MDH6221043.1"/>
    <property type="molecule type" value="Genomic_DNA"/>
</dbReference>
<dbReference type="Pfam" id="PF02540">
    <property type="entry name" value="NAD_synthase"/>
    <property type="match status" value="1"/>
</dbReference>
<dbReference type="InterPro" id="IPR014729">
    <property type="entry name" value="Rossmann-like_a/b/a_fold"/>
</dbReference>
<organism evidence="2 3">
    <name type="scientific">Streptomyces pseudovenezuelae</name>
    <dbReference type="NCBI Taxonomy" id="67350"/>
    <lineage>
        <taxon>Bacteria</taxon>
        <taxon>Bacillati</taxon>
        <taxon>Actinomycetota</taxon>
        <taxon>Actinomycetes</taxon>
        <taxon>Kitasatosporales</taxon>
        <taxon>Streptomycetaceae</taxon>
        <taxon>Streptomyces</taxon>
        <taxon>Streptomyces aurantiacus group</taxon>
    </lineage>
</organism>
<dbReference type="InterPro" id="IPR052188">
    <property type="entry name" value="Ni-pincer_cofactor_biosynth"/>
</dbReference>
<accession>A0ABT6LXK7</accession>
<feature type="domain" description="NAD/GMP synthase" evidence="1">
    <location>
        <begin position="22"/>
        <end position="76"/>
    </location>
</feature>
<protein>
    <recommendedName>
        <fullName evidence="1">NAD/GMP synthase domain-containing protein</fullName>
    </recommendedName>
</protein>
<dbReference type="Gene3D" id="3.40.50.620">
    <property type="entry name" value="HUPs"/>
    <property type="match status" value="1"/>
</dbReference>
<keyword evidence="3" id="KW-1185">Reference proteome</keyword>
<dbReference type="RefSeq" id="WP_280881801.1">
    <property type="nucleotide sequence ID" value="NZ_JARXVH010000020.1"/>
</dbReference>
<dbReference type="PIRSF" id="PIRSF006661">
    <property type="entry name" value="PP-lp_UCP006661"/>
    <property type="match status" value="1"/>
</dbReference>
<reference evidence="2 3" key="1">
    <citation type="submission" date="2023-04" db="EMBL/GenBank/DDBJ databases">
        <title>Forest soil microbial communities from Buena Vista Peninsula, Colon Province, Panama.</title>
        <authorList>
            <person name="Bouskill N."/>
        </authorList>
    </citation>
    <scope>NUCLEOTIDE SEQUENCE [LARGE SCALE GENOMIC DNA]</scope>
    <source>
        <strain evidence="2 3">GGS1</strain>
    </source>
</reference>
<dbReference type="SUPFAM" id="SSF52402">
    <property type="entry name" value="Adenine nucleotide alpha hydrolases-like"/>
    <property type="match status" value="1"/>
</dbReference>
<dbReference type="NCBIfam" id="TIGR00268">
    <property type="entry name" value="ATP-dependent sacrificial sulfur transferase LarE"/>
    <property type="match status" value="1"/>
</dbReference>
<evidence type="ECO:0000313" key="2">
    <source>
        <dbReference type="EMBL" id="MDH6221043.1"/>
    </source>
</evidence>
<sequence length="274" mass="29543">MPSDDILEHRLLDRVRALGGAVAVAYSGGADSALVLAAAVRALGPHRVLAVTAVSESLADGELSRARHLADALEVTHLAPHTVELTRPGYRANGPDRCYFCKAEVLDTITALAHEHGFDLVATGTNADDAADRFRPGIRAGRERGIRTPLLDAGLTKGDVRRLSRYWSLPTWNKPATPCLASRLRHGIEVTPYRLARVDRAERAVRVLLAAAGVQVTDLRVRDLGDRARVEVDPHLVAGTAALPDLAEALSDAGFADLPYQVESFRSGRLNFEV</sequence>
<dbReference type="PANTHER" id="PTHR43169:SF2">
    <property type="entry name" value="NAD_GMP SYNTHASE DOMAIN-CONTAINING PROTEIN"/>
    <property type="match status" value="1"/>
</dbReference>
<dbReference type="InterPro" id="IPR005232">
    <property type="entry name" value="LarE"/>
</dbReference>
<dbReference type="Proteomes" id="UP001160499">
    <property type="component" value="Unassembled WGS sequence"/>
</dbReference>
<comment type="caution">
    <text evidence="2">The sequence shown here is derived from an EMBL/GenBank/DDBJ whole genome shotgun (WGS) entry which is preliminary data.</text>
</comment>
<dbReference type="PANTHER" id="PTHR43169">
    <property type="entry name" value="EXSB FAMILY PROTEIN"/>
    <property type="match status" value="1"/>
</dbReference>
<evidence type="ECO:0000259" key="1">
    <source>
        <dbReference type="Pfam" id="PF02540"/>
    </source>
</evidence>
<dbReference type="GO" id="GO:0016829">
    <property type="term" value="F:lyase activity"/>
    <property type="evidence" value="ECO:0007669"/>
    <property type="project" value="UniProtKB-KW"/>
</dbReference>
<proteinExistence type="predicted"/>
<gene>
    <name evidence="2" type="ORF">M2283_008385</name>
</gene>
<name>A0ABT6LXK7_9ACTN</name>
<keyword evidence="2" id="KW-0456">Lyase</keyword>
<evidence type="ECO:0000313" key="3">
    <source>
        <dbReference type="Proteomes" id="UP001160499"/>
    </source>
</evidence>
<dbReference type="InterPro" id="IPR022310">
    <property type="entry name" value="NAD/GMP_synthase"/>
</dbReference>